<dbReference type="PANTHER" id="PTHR30040">
    <property type="entry name" value="THIAMINE BIOSYNTHESIS LIPOPROTEIN APBE"/>
    <property type="match status" value="1"/>
</dbReference>
<dbReference type="GO" id="GO:0046872">
    <property type="term" value="F:metal ion binding"/>
    <property type="evidence" value="ECO:0007669"/>
    <property type="project" value="UniProtKB-KW"/>
</dbReference>
<gene>
    <name evidence="12" type="ORF">G3572_17110</name>
</gene>
<protein>
    <recommendedName>
        <fullName evidence="3">FAD:protein FMN transferase</fullName>
        <ecNumber evidence="2">2.7.1.180</ecNumber>
    </recommendedName>
    <alternativeName>
        <fullName evidence="9">Flavin transferase</fullName>
    </alternativeName>
</protein>
<dbReference type="EMBL" id="JAAIKE010000006">
    <property type="protein sequence ID" value="NEX47933.1"/>
    <property type="molecule type" value="Genomic_DNA"/>
</dbReference>
<keyword evidence="11" id="KW-0732">Signal</keyword>
<evidence type="ECO:0000256" key="11">
    <source>
        <dbReference type="SAM" id="SignalP"/>
    </source>
</evidence>
<dbReference type="GO" id="GO:0016740">
    <property type="term" value="F:transferase activity"/>
    <property type="evidence" value="ECO:0007669"/>
    <property type="project" value="UniProtKB-KW"/>
</dbReference>
<dbReference type="AlphaFoldDB" id="A0A6B3RRK9"/>
<keyword evidence="6" id="KW-0479">Metal-binding</keyword>
<evidence type="ECO:0000313" key="12">
    <source>
        <dbReference type="EMBL" id="NEX47933.1"/>
    </source>
</evidence>
<keyword evidence="7" id="KW-0274">FAD</keyword>
<name>A0A6B3RRK9_9RHOB</name>
<evidence type="ECO:0000256" key="1">
    <source>
        <dbReference type="ARBA" id="ARBA00001946"/>
    </source>
</evidence>
<dbReference type="SUPFAM" id="SSF143631">
    <property type="entry name" value="ApbE-like"/>
    <property type="match status" value="1"/>
</dbReference>
<evidence type="ECO:0000256" key="9">
    <source>
        <dbReference type="ARBA" id="ARBA00031306"/>
    </source>
</evidence>
<evidence type="ECO:0000256" key="3">
    <source>
        <dbReference type="ARBA" id="ARBA00016337"/>
    </source>
</evidence>
<dbReference type="EC" id="2.7.1.180" evidence="2"/>
<dbReference type="RefSeq" id="WP_164614133.1">
    <property type="nucleotide sequence ID" value="NZ_JAAIKE010000006.1"/>
</dbReference>
<keyword evidence="8" id="KW-0460">Magnesium</keyword>
<dbReference type="InterPro" id="IPR003374">
    <property type="entry name" value="ApbE-like_sf"/>
</dbReference>
<evidence type="ECO:0000256" key="8">
    <source>
        <dbReference type="ARBA" id="ARBA00022842"/>
    </source>
</evidence>
<dbReference type="Gene3D" id="3.10.520.10">
    <property type="entry name" value="ApbE-like domains"/>
    <property type="match status" value="1"/>
</dbReference>
<dbReference type="PANTHER" id="PTHR30040:SF2">
    <property type="entry name" value="FAD:PROTEIN FMN TRANSFERASE"/>
    <property type="match status" value="1"/>
</dbReference>
<comment type="cofactor">
    <cofactor evidence="1">
        <name>Mg(2+)</name>
        <dbReference type="ChEBI" id="CHEBI:18420"/>
    </cofactor>
</comment>
<keyword evidence="4" id="KW-0285">Flavoprotein</keyword>
<feature type="signal peptide" evidence="11">
    <location>
        <begin position="1"/>
        <end position="22"/>
    </location>
</feature>
<comment type="catalytic activity">
    <reaction evidence="10">
        <text>L-threonyl-[protein] + FAD = FMN-L-threonyl-[protein] + AMP + H(+)</text>
        <dbReference type="Rhea" id="RHEA:36847"/>
        <dbReference type="Rhea" id="RHEA-COMP:11060"/>
        <dbReference type="Rhea" id="RHEA-COMP:11061"/>
        <dbReference type="ChEBI" id="CHEBI:15378"/>
        <dbReference type="ChEBI" id="CHEBI:30013"/>
        <dbReference type="ChEBI" id="CHEBI:57692"/>
        <dbReference type="ChEBI" id="CHEBI:74257"/>
        <dbReference type="ChEBI" id="CHEBI:456215"/>
        <dbReference type="EC" id="2.7.1.180"/>
    </reaction>
</comment>
<comment type="caution">
    <text evidence="12">The sequence shown here is derived from an EMBL/GenBank/DDBJ whole genome shotgun (WGS) entry which is preliminary data.</text>
</comment>
<keyword evidence="5 12" id="KW-0808">Transferase</keyword>
<evidence type="ECO:0000313" key="13">
    <source>
        <dbReference type="Proteomes" id="UP000481421"/>
    </source>
</evidence>
<evidence type="ECO:0000256" key="7">
    <source>
        <dbReference type="ARBA" id="ARBA00022827"/>
    </source>
</evidence>
<evidence type="ECO:0000256" key="10">
    <source>
        <dbReference type="ARBA" id="ARBA00048540"/>
    </source>
</evidence>
<evidence type="ECO:0000256" key="4">
    <source>
        <dbReference type="ARBA" id="ARBA00022630"/>
    </source>
</evidence>
<evidence type="ECO:0000256" key="5">
    <source>
        <dbReference type="ARBA" id="ARBA00022679"/>
    </source>
</evidence>
<accession>A0A6B3RRK9</accession>
<feature type="chain" id="PRO_5039950418" description="FAD:protein FMN transferase" evidence="11">
    <location>
        <begin position="23"/>
        <end position="286"/>
    </location>
</feature>
<proteinExistence type="predicted"/>
<dbReference type="InterPro" id="IPR024932">
    <property type="entry name" value="ApbE"/>
</dbReference>
<reference evidence="12 13" key="1">
    <citation type="submission" date="2020-02" db="EMBL/GenBank/DDBJ databases">
        <title>Rhodobacter algicola sp. nov., isolated from microalga culture.</title>
        <authorList>
            <person name="Park C.-Y."/>
        </authorList>
    </citation>
    <scope>NUCLEOTIDE SEQUENCE [LARGE SCALE GENOMIC DNA]</scope>
    <source>
        <strain evidence="12 13">ETT8</strain>
    </source>
</reference>
<evidence type="ECO:0000256" key="2">
    <source>
        <dbReference type="ARBA" id="ARBA00011955"/>
    </source>
</evidence>
<dbReference type="Proteomes" id="UP000481421">
    <property type="component" value="Unassembled WGS sequence"/>
</dbReference>
<sequence length="286" mass="30569">MKRRRFLSITAAALAWPRLAQAETVWRGTALGAETEVRLYGRQEQAQTALAGLEALLARVEDSFSLYRTSELTRLNRTGRLQPSAWFADLMTLSARLNLLTGGAFDPSVQPLWTALAEGHPPRGPVGWHHITLGPEITLANGQALTFNGIAQGFATDLVRHHLAGHGFAKALVNIGELAAMGGPFRLGIEDPEAGLLAQWHLRNSALAVSSARATLVGGKPHLLHPAGLPLLWSTVAVQAQSAALADGLSTALVFLTQDRIAALKQQMPEVSRIALVDPAGNLMTL</sequence>
<evidence type="ECO:0000256" key="6">
    <source>
        <dbReference type="ARBA" id="ARBA00022723"/>
    </source>
</evidence>
<organism evidence="12 13">
    <name type="scientific">Pseudotabrizicola algicola</name>
    <dbReference type="NCBI Taxonomy" id="2709381"/>
    <lineage>
        <taxon>Bacteria</taxon>
        <taxon>Pseudomonadati</taxon>
        <taxon>Pseudomonadota</taxon>
        <taxon>Alphaproteobacteria</taxon>
        <taxon>Rhodobacterales</taxon>
        <taxon>Paracoccaceae</taxon>
        <taxon>Pseudotabrizicola</taxon>
    </lineage>
</organism>
<keyword evidence="13" id="KW-1185">Reference proteome</keyword>
<dbReference type="Pfam" id="PF02424">
    <property type="entry name" value="ApbE"/>
    <property type="match status" value="1"/>
</dbReference>